<dbReference type="Pfam" id="PF02902">
    <property type="entry name" value="Peptidase_C48"/>
    <property type="match status" value="1"/>
</dbReference>
<keyword evidence="2" id="KW-0645">Protease</keyword>
<comment type="caution">
    <text evidence="6">The sequence shown here is derived from an EMBL/GenBank/DDBJ whole genome shotgun (WGS) entry which is preliminary data.</text>
</comment>
<evidence type="ECO:0000256" key="4">
    <source>
        <dbReference type="ARBA" id="ARBA00022807"/>
    </source>
</evidence>
<dbReference type="AlphaFoldDB" id="A0AAW0NXG4"/>
<dbReference type="PROSITE" id="PS50600">
    <property type="entry name" value="ULP_PROTEASE"/>
    <property type="match status" value="1"/>
</dbReference>
<organism evidence="6 7">
    <name type="scientific">Mugilogobius chulae</name>
    <name type="common">yellowstripe goby</name>
    <dbReference type="NCBI Taxonomy" id="88201"/>
    <lineage>
        <taxon>Eukaryota</taxon>
        <taxon>Metazoa</taxon>
        <taxon>Chordata</taxon>
        <taxon>Craniata</taxon>
        <taxon>Vertebrata</taxon>
        <taxon>Euteleostomi</taxon>
        <taxon>Actinopterygii</taxon>
        <taxon>Neopterygii</taxon>
        <taxon>Teleostei</taxon>
        <taxon>Neoteleostei</taxon>
        <taxon>Acanthomorphata</taxon>
        <taxon>Gobiaria</taxon>
        <taxon>Gobiiformes</taxon>
        <taxon>Gobioidei</taxon>
        <taxon>Gobiidae</taxon>
        <taxon>Gobionellinae</taxon>
        <taxon>Mugilogobius</taxon>
    </lineage>
</organism>
<dbReference type="Gene3D" id="3.40.395.10">
    <property type="entry name" value="Adenoviral Proteinase, Chain A"/>
    <property type="match status" value="1"/>
</dbReference>
<dbReference type="GO" id="GO:0019784">
    <property type="term" value="F:deNEDDylase activity"/>
    <property type="evidence" value="ECO:0007669"/>
    <property type="project" value="InterPro"/>
</dbReference>
<reference evidence="7" key="1">
    <citation type="submission" date="2024-04" db="EMBL/GenBank/DDBJ databases">
        <title>Salinicola lusitanus LLJ914,a marine bacterium isolated from the Okinawa Trough.</title>
        <authorList>
            <person name="Li J."/>
        </authorList>
    </citation>
    <scope>NUCLEOTIDE SEQUENCE [LARGE SCALE GENOMIC DNA]</scope>
</reference>
<evidence type="ECO:0000256" key="3">
    <source>
        <dbReference type="ARBA" id="ARBA00022801"/>
    </source>
</evidence>
<dbReference type="PANTHER" id="PTHR46468:SF1">
    <property type="entry name" value="SENTRIN-SPECIFIC PROTEASE 8"/>
    <property type="match status" value="1"/>
</dbReference>
<keyword evidence="7" id="KW-1185">Reference proteome</keyword>
<proteinExistence type="inferred from homology"/>
<evidence type="ECO:0000256" key="2">
    <source>
        <dbReference type="ARBA" id="ARBA00022670"/>
    </source>
</evidence>
<dbReference type="GO" id="GO:0008234">
    <property type="term" value="F:cysteine-type peptidase activity"/>
    <property type="evidence" value="ECO:0007669"/>
    <property type="project" value="UniProtKB-KW"/>
</dbReference>
<dbReference type="InterPro" id="IPR044613">
    <property type="entry name" value="Nep1/2-like"/>
</dbReference>
<accession>A0AAW0NXG4</accession>
<evidence type="ECO:0000256" key="1">
    <source>
        <dbReference type="ARBA" id="ARBA00005234"/>
    </source>
</evidence>
<dbReference type="SUPFAM" id="SSF54001">
    <property type="entry name" value="Cysteine proteinases"/>
    <property type="match status" value="1"/>
</dbReference>
<gene>
    <name evidence="6" type="ORF">WMY93_012577</name>
</gene>
<sequence>MGLLSRQRQLQPNGGRTHWSLLVYHRGSNHFAHYDSQNGSNSLHARRIANKLEAFLGAGRKAAFAEEQCPSQQNSYDCGMYVMCIAEVLCERVRAEGSPRLSGPPSAPPTSRRREQTDLKITIYSVASRSAGWIIRDRAPIHSLSSRCPEPRRTAIFTIILFLIHNKCHLPICVFEPHHPTQ</sequence>
<dbReference type="InterPro" id="IPR038765">
    <property type="entry name" value="Papain-like_cys_pep_sf"/>
</dbReference>
<dbReference type="PANTHER" id="PTHR46468">
    <property type="entry name" value="SENTRIN-SPECIFIC PROTEASE 8"/>
    <property type="match status" value="1"/>
</dbReference>
<dbReference type="EMBL" id="JBBPFD010000009">
    <property type="protein sequence ID" value="KAK7912366.1"/>
    <property type="molecule type" value="Genomic_DNA"/>
</dbReference>
<name>A0AAW0NXG4_9GOBI</name>
<keyword evidence="3" id="KW-0378">Hydrolase</keyword>
<evidence type="ECO:0000313" key="7">
    <source>
        <dbReference type="Proteomes" id="UP001460270"/>
    </source>
</evidence>
<evidence type="ECO:0000313" key="6">
    <source>
        <dbReference type="EMBL" id="KAK7912366.1"/>
    </source>
</evidence>
<keyword evidence="4" id="KW-0788">Thiol protease</keyword>
<dbReference type="GO" id="GO:0006508">
    <property type="term" value="P:proteolysis"/>
    <property type="evidence" value="ECO:0007669"/>
    <property type="project" value="UniProtKB-KW"/>
</dbReference>
<comment type="similarity">
    <text evidence="1">Belongs to the peptidase C48 family.</text>
</comment>
<dbReference type="Proteomes" id="UP001460270">
    <property type="component" value="Unassembled WGS sequence"/>
</dbReference>
<evidence type="ECO:0000259" key="5">
    <source>
        <dbReference type="PROSITE" id="PS50600"/>
    </source>
</evidence>
<dbReference type="InterPro" id="IPR003653">
    <property type="entry name" value="Peptidase_C48_C"/>
</dbReference>
<protein>
    <recommendedName>
        <fullName evidence="5">Ubiquitin-like protease family profile domain-containing protein</fullName>
    </recommendedName>
</protein>
<feature type="domain" description="Ubiquitin-like protease family profile" evidence="5">
    <location>
        <begin position="1"/>
        <end position="89"/>
    </location>
</feature>
<dbReference type="GO" id="GO:0000338">
    <property type="term" value="P:protein deneddylation"/>
    <property type="evidence" value="ECO:0007669"/>
    <property type="project" value="TreeGrafter"/>
</dbReference>